<dbReference type="OrthoDB" id="9813540at2"/>
<feature type="transmembrane region" description="Helical" evidence="1">
    <location>
        <begin position="46"/>
        <end position="72"/>
    </location>
</feature>
<protein>
    <submittedName>
        <fullName evidence="2">Putative membrane protein</fullName>
    </submittedName>
</protein>
<name>A0A347ZQ05_9CHLR</name>
<sequence length="188" mass="19775">MNEFKNTRNLVITALMAAITLLLGWTHWGFIPWFGGVSLTIMQVPVIIAAIIVGPVSGLIVGLIFGVFSMIMAGVAPSGPTDVWFTNPMLSVLPRLFIGPLAWLAGRALKRWPAAALAVAGAVGSLTNTILVLGMIGLMGLLPWAILGGVFVSNGLLEMAASMVVTTAVVAAYWHIPLGKRKGANLDE</sequence>
<reference evidence="2 3" key="1">
    <citation type="submission" date="2018-08" db="EMBL/GenBank/DDBJ databases">
        <title>Genomic Encyclopedia of Type Strains, Phase IV (KMG-IV): sequencing the most valuable type-strain genomes for metagenomic binning, comparative biology and taxonomic classification.</title>
        <authorList>
            <person name="Goeker M."/>
        </authorList>
    </citation>
    <scope>NUCLEOTIDE SEQUENCE [LARGE SCALE GENOMIC DNA]</scope>
    <source>
        <strain evidence="2 3">DSM 23923</strain>
    </source>
</reference>
<dbReference type="RefSeq" id="WP_116225981.1">
    <property type="nucleotide sequence ID" value="NZ_AP018437.1"/>
</dbReference>
<accession>A0A347ZQ05</accession>
<keyword evidence="1" id="KW-0472">Membrane</keyword>
<organism evidence="2 3">
    <name type="scientific">Pelolinea submarina</name>
    <dbReference type="NCBI Taxonomy" id="913107"/>
    <lineage>
        <taxon>Bacteria</taxon>
        <taxon>Bacillati</taxon>
        <taxon>Chloroflexota</taxon>
        <taxon>Anaerolineae</taxon>
        <taxon>Anaerolineales</taxon>
        <taxon>Anaerolineaceae</taxon>
        <taxon>Pelolinea</taxon>
    </lineage>
</organism>
<keyword evidence="1" id="KW-1133">Transmembrane helix</keyword>
<keyword evidence="1" id="KW-0812">Transmembrane</keyword>
<gene>
    <name evidence="2" type="ORF">DFR64_2718</name>
</gene>
<dbReference type="AlphaFoldDB" id="A0A347ZQ05"/>
<comment type="caution">
    <text evidence="2">The sequence shown here is derived from an EMBL/GenBank/DDBJ whole genome shotgun (WGS) entry which is preliminary data.</text>
</comment>
<evidence type="ECO:0000313" key="3">
    <source>
        <dbReference type="Proteomes" id="UP000256388"/>
    </source>
</evidence>
<evidence type="ECO:0000256" key="1">
    <source>
        <dbReference type="SAM" id="Phobius"/>
    </source>
</evidence>
<feature type="transmembrane region" description="Helical" evidence="1">
    <location>
        <begin position="159"/>
        <end position="176"/>
    </location>
</feature>
<dbReference type="Gene3D" id="1.10.1760.20">
    <property type="match status" value="1"/>
</dbReference>
<evidence type="ECO:0000313" key="2">
    <source>
        <dbReference type="EMBL" id="REG06285.1"/>
    </source>
</evidence>
<keyword evidence="3" id="KW-1185">Reference proteome</keyword>
<feature type="transmembrane region" description="Helical" evidence="1">
    <location>
        <begin position="117"/>
        <end position="147"/>
    </location>
</feature>
<dbReference type="GO" id="GO:0022857">
    <property type="term" value="F:transmembrane transporter activity"/>
    <property type="evidence" value="ECO:0007669"/>
    <property type="project" value="InterPro"/>
</dbReference>
<dbReference type="Pfam" id="PF12822">
    <property type="entry name" value="ECF_trnsprt"/>
    <property type="match status" value="1"/>
</dbReference>
<dbReference type="InterPro" id="IPR024529">
    <property type="entry name" value="ECF_trnsprt_substrate-spec"/>
</dbReference>
<dbReference type="Proteomes" id="UP000256388">
    <property type="component" value="Unassembled WGS sequence"/>
</dbReference>
<proteinExistence type="predicted"/>
<feature type="transmembrane region" description="Helical" evidence="1">
    <location>
        <begin position="12"/>
        <end position="34"/>
    </location>
</feature>
<dbReference type="EMBL" id="QUMS01000004">
    <property type="protein sequence ID" value="REG06285.1"/>
    <property type="molecule type" value="Genomic_DNA"/>
</dbReference>